<gene>
    <name evidence="1" type="ORF">GFER_07865</name>
</gene>
<reference evidence="1 2" key="1">
    <citation type="submission" date="2014-12" db="EMBL/GenBank/DDBJ databases">
        <title>Genomes of Geoalkalibacter ferrihydriticus and Geoalkalibacter subterraneus, two haloalkaliphilic metal-reducing members of the Geobacteraceae.</title>
        <authorList>
            <person name="Badalamenti J.P."/>
            <person name="Torres C.I."/>
            <person name="Krajmalnik-Brown R."/>
            <person name="Bond D.R."/>
        </authorList>
    </citation>
    <scope>NUCLEOTIDE SEQUENCE [LARGE SCALE GENOMIC DNA]</scope>
    <source>
        <strain evidence="1 2">DSM 17813</strain>
    </source>
</reference>
<sequence>MGFLDKLLGGKPDYPRLDDGSVAAGHLQHIRNQLQTLAEEAKQPLEVIPGEDSTYVFIGKPPKKFGVAWIEDGRVHNFKTLVEENGVEPRRLAQVAEQLREIYEANQQDERFSAKVGDKELVVTPSDDFRKQVHDTIQKVLH</sequence>
<proteinExistence type="predicted"/>
<protein>
    <submittedName>
        <fullName evidence="1">Uncharacterized protein</fullName>
    </submittedName>
</protein>
<evidence type="ECO:0000313" key="1">
    <source>
        <dbReference type="EMBL" id="KIH76977.1"/>
    </source>
</evidence>
<evidence type="ECO:0000313" key="2">
    <source>
        <dbReference type="Proteomes" id="UP000035068"/>
    </source>
</evidence>
<dbReference type="EMBL" id="JWJD01000002">
    <property type="protein sequence ID" value="KIH76977.1"/>
    <property type="molecule type" value="Genomic_DNA"/>
</dbReference>
<comment type="caution">
    <text evidence="1">The sequence shown here is derived from an EMBL/GenBank/DDBJ whole genome shotgun (WGS) entry which is preliminary data.</text>
</comment>
<dbReference type="AlphaFoldDB" id="A0A0C2HW31"/>
<organism evidence="1 2">
    <name type="scientific">Geoalkalibacter ferrihydriticus DSM 17813</name>
    <dbReference type="NCBI Taxonomy" id="1121915"/>
    <lineage>
        <taxon>Bacteria</taxon>
        <taxon>Pseudomonadati</taxon>
        <taxon>Thermodesulfobacteriota</taxon>
        <taxon>Desulfuromonadia</taxon>
        <taxon>Desulfuromonadales</taxon>
        <taxon>Geoalkalibacteraceae</taxon>
        <taxon>Geoalkalibacter</taxon>
    </lineage>
</organism>
<accession>A0A0C2HW31</accession>
<name>A0A0C2HW31_9BACT</name>
<dbReference type="Proteomes" id="UP000035068">
    <property type="component" value="Unassembled WGS sequence"/>
</dbReference>
<dbReference type="RefSeq" id="WP_040098157.1">
    <property type="nucleotide sequence ID" value="NZ_JWJD01000002.1"/>
</dbReference>
<keyword evidence="2" id="KW-1185">Reference proteome</keyword>